<gene>
    <name evidence="2" type="ORF">F4561_003475</name>
</gene>
<feature type="region of interest" description="Disordered" evidence="1">
    <location>
        <begin position="1"/>
        <end position="118"/>
    </location>
</feature>
<protein>
    <submittedName>
        <fullName evidence="2">Uncharacterized protein</fullName>
    </submittedName>
</protein>
<dbReference type="EMBL" id="JACHJT010000001">
    <property type="protein sequence ID" value="MBB4932655.1"/>
    <property type="molecule type" value="Genomic_DNA"/>
</dbReference>
<organism evidence="2 3">
    <name type="scientific">Lipingzhangella halophila</name>
    <dbReference type="NCBI Taxonomy" id="1783352"/>
    <lineage>
        <taxon>Bacteria</taxon>
        <taxon>Bacillati</taxon>
        <taxon>Actinomycetota</taxon>
        <taxon>Actinomycetes</taxon>
        <taxon>Streptosporangiales</taxon>
        <taxon>Nocardiopsidaceae</taxon>
        <taxon>Lipingzhangella</taxon>
    </lineage>
</organism>
<sequence>MTSVRTAAAGLTRRAMSVPLAKHPRAQPNGQGHWSAPRSHASFRPYRVGSARAAQRGLDHTCRQPGSRPGRRGAHHPNNATASTHVRTTMCANTAGPAPREVRFLPRPRAGASSEEIA</sequence>
<dbReference type="Proteomes" id="UP000523007">
    <property type="component" value="Unassembled WGS sequence"/>
</dbReference>
<evidence type="ECO:0000313" key="2">
    <source>
        <dbReference type="EMBL" id="MBB4932655.1"/>
    </source>
</evidence>
<accession>A0A7W7W4E4</accession>
<feature type="compositionally biased region" description="Polar residues" evidence="1">
    <location>
        <begin position="78"/>
        <end position="92"/>
    </location>
</feature>
<name>A0A7W7W4E4_9ACTN</name>
<keyword evidence="3" id="KW-1185">Reference proteome</keyword>
<evidence type="ECO:0000256" key="1">
    <source>
        <dbReference type="SAM" id="MobiDB-lite"/>
    </source>
</evidence>
<proteinExistence type="predicted"/>
<evidence type="ECO:0000313" key="3">
    <source>
        <dbReference type="Proteomes" id="UP000523007"/>
    </source>
</evidence>
<dbReference type="AlphaFoldDB" id="A0A7W7W4E4"/>
<comment type="caution">
    <text evidence="2">The sequence shown here is derived from an EMBL/GenBank/DDBJ whole genome shotgun (WGS) entry which is preliminary data.</text>
</comment>
<reference evidence="2 3" key="1">
    <citation type="submission" date="2020-08" db="EMBL/GenBank/DDBJ databases">
        <title>Sequencing the genomes of 1000 actinobacteria strains.</title>
        <authorList>
            <person name="Klenk H.-P."/>
        </authorList>
    </citation>
    <scope>NUCLEOTIDE SEQUENCE [LARGE SCALE GENOMIC DNA]</scope>
    <source>
        <strain evidence="2 3">DSM 102030</strain>
    </source>
</reference>